<evidence type="ECO:0000256" key="7">
    <source>
        <dbReference type="HAMAP-Rule" id="MF_00178"/>
    </source>
</evidence>
<dbReference type="EC" id="2.5.1.78" evidence="3 7"/>
<organism evidence="8">
    <name type="scientific">Sinorhizobium medicae</name>
    <dbReference type="NCBI Taxonomy" id="110321"/>
    <lineage>
        <taxon>Bacteria</taxon>
        <taxon>Pseudomonadati</taxon>
        <taxon>Pseudomonadota</taxon>
        <taxon>Alphaproteobacteria</taxon>
        <taxon>Hyphomicrobiales</taxon>
        <taxon>Rhizobiaceae</taxon>
        <taxon>Sinorhizobium/Ensifer group</taxon>
        <taxon>Sinorhizobium</taxon>
    </lineage>
</organism>
<comment type="similarity">
    <text evidence="2 7">Belongs to the DMRL synthase family.</text>
</comment>
<dbReference type="InterPro" id="IPR036467">
    <property type="entry name" value="LS/RS_sf"/>
</dbReference>
<comment type="function">
    <text evidence="7">Catalyzes the formation of 6,7-dimethyl-8-ribityllumazine by condensation of 5-amino-6-(D-ribitylamino)uracil with 3,4-dihydroxy-2-butanone 4-phosphate. This is the penultimate step in the biosynthesis of riboflavin.</text>
</comment>
<dbReference type="GO" id="GO:0009349">
    <property type="term" value="C:riboflavin synthase complex"/>
    <property type="evidence" value="ECO:0007669"/>
    <property type="project" value="InterPro"/>
</dbReference>
<dbReference type="UniPathway" id="UPA00275">
    <property type="reaction ID" value="UER00404"/>
</dbReference>
<gene>
    <name evidence="7" type="primary">ribH</name>
    <name evidence="9" type="ORF">BMJ33_21715</name>
    <name evidence="8" type="ORF">GHJ91_28370</name>
</gene>
<protein>
    <recommendedName>
        <fullName evidence="3 7">6,7-dimethyl-8-ribityllumazine synthase</fullName>
        <shortName evidence="7">DMRL synthase</shortName>
        <shortName evidence="7">LS</shortName>
        <shortName evidence="7">Lumazine synthase</shortName>
        <ecNumber evidence="3 7">2.5.1.78</ecNumber>
    </recommendedName>
</protein>
<dbReference type="InterPro" id="IPR002180">
    <property type="entry name" value="LS/RS"/>
</dbReference>
<keyword evidence="4 7" id="KW-0686">Riboflavin biosynthesis</keyword>
<dbReference type="PANTHER" id="PTHR21058:SF0">
    <property type="entry name" value="6,7-DIMETHYL-8-RIBITYLLUMAZINE SYNTHASE"/>
    <property type="match status" value="1"/>
</dbReference>
<dbReference type="GO" id="GO:0009231">
    <property type="term" value="P:riboflavin biosynthetic process"/>
    <property type="evidence" value="ECO:0007669"/>
    <property type="project" value="UniProtKB-UniRule"/>
</dbReference>
<sequence length="175" mass="19188">MFARRDPWKNANPERLETMTVVSHPSAKIAIVRARWHADIVDRCVDAFVAQWTKLGGNAIDVEVFDVPGALEIPLHAQKLAKTGRYAAILGTAFVVNGGIYRHDFVAGTVLDGMMRVQLDTDVPVLSAVLTPHNFQESEPLIAFFRDHFVVKGEEAANACAQILDARAKLALVNA</sequence>
<dbReference type="OMA" id="PHHFHEH"/>
<evidence type="ECO:0000256" key="4">
    <source>
        <dbReference type="ARBA" id="ARBA00022619"/>
    </source>
</evidence>
<dbReference type="EMBL" id="NBUC01000110">
    <property type="protein sequence ID" value="PLT99544.1"/>
    <property type="molecule type" value="Genomic_DNA"/>
</dbReference>
<comment type="caution">
    <text evidence="7">Lacks conserved residue(s) required for the propagation of feature annotation.</text>
</comment>
<dbReference type="GO" id="GO:0000906">
    <property type="term" value="F:6,7-dimethyl-8-ribityllumazine synthase activity"/>
    <property type="evidence" value="ECO:0007669"/>
    <property type="project" value="UniProtKB-UniRule"/>
</dbReference>
<dbReference type="HAMAP" id="MF_00178">
    <property type="entry name" value="Lumazine_synth"/>
    <property type="match status" value="1"/>
</dbReference>
<dbReference type="Proteomes" id="UP001190825">
    <property type="component" value="Unassembled WGS sequence"/>
</dbReference>
<evidence type="ECO:0000313" key="8">
    <source>
        <dbReference type="EMBL" id="MQW72906.1"/>
    </source>
</evidence>
<dbReference type="SUPFAM" id="SSF52121">
    <property type="entry name" value="Lumazine synthase"/>
    <property type="match status" value="1"/>
</dbReference>
<evidence type="ECO:0000256" key="6">
    <source>
        <dbReference type="ARBA" id="ARBA00048785"/>
    </source>
</evidence>
<comment type="pathway">
    <text evidence="1 7">Cofactor biosynthesis; riboflavin biosynthesis; riboflavin from 2-hydroxy-3-oxobutyl phosphate and 5-amino-6-(D-ribitylamino)uracil: step 1/2.</text>
</comment>
<keyword evidence="5 7" id="KW-0808">Transferase</keyword>
<dbReference type="GO" id="GO:0005829">
    <property type="term" value="C:cytosol"/>
    <property type="evidence" value="ECO:0007669"/>
    <property type="project" value="TreeGrafter"/>
</dbReference>
<keyword evidence="10" id="KW-1185">Reference proteome</keyword>
<reference evidence="9 10" key="3">
    <citation type="journal article" date="2018" name="FEMS Microbiol. Ecol.">
        <title>Co-invading symbiotic mutualists of Medicago polymorpha retain high ancestral diversity and contain diverse accessory genomes.</title>
        <authorList>
            <person name="Porter S.S."/>
            <person name="Faber-Hammond J.J."/>
            <person name="Friesen M.L."/>
        </authorList>
    </citation>
    <scope>NUCLEOTIDE SEQUENCE [LARGE SCALE GENOMIC DNA]</scope>
    <source>
        <strain evidence="9 10">Str16</strain>
    </source>
</reference>
<feature type="active site" description="Proton donor" evidence="7">
    <location>
        <position position="102"/>
    </location>
</feature>
<reference evidence="9" key="2">
    <citation type="submission" date="2017-04" db="EMBL/GenBank/DDBJ databases">
        <authorList>
            <person name="Porter S."/>
            <person name="Friesen M.L."/>
            <person name="Faber-Hammond J."/>
        </authorList>
    </citation>
    <scope>NUCLEOTIDE SEQUENCE</scope>
    <source>
        <strain evidence="9">Str16</strain>
    </source>
</reference>
<dbReference type="EMBL" id="WISB01000177">
    <property type="protein sequence ID" value="MQW72906.1"/>
    <property type="molecule type" value="Genomic_DNA"/>
</dbReference>
<name>A0A6G1WT83_9HYPH</name>
<dbReference type="InterPro" id="IPR034964">
    <property type="entry name" value="LS"/>
</dbReference>
<feature type="binding site" evidence="7">
    <location>
        <begin position="94"/>
        <end position="96"/>
    </location>
    <ligand>
        <name>5-amino-6-(D-ribitylamino)uracil</name>
        <dbReference type="ChEBI" id="CHEBI:15934"/>
    </ligand>
</feature>
<comment type="caution">
    <text evidence="8">The sequence shown here is derived from an EMBL/GenBank/DDBJ whole genome shotgun (WGS) entry which is preliminary data.</text>
</comment>
<evidence type="ECO:0000256" key="5">
    <source>
        <dbReference type="ARBA" id="ARBA00022679"/>
    </source>
</evidence>
<feature type="binding site" evidence="7">
    <location>
        <begin position="70"/>
        <end position="72"/>
    </location>
    <ligand>
        <name>5-amino-6-(D-ribitylamino)uracil</name>
        <dbReference type="ChEBI" id="CHEBI:15934"/>
    </ligand>
</feature>
<dbReference type="AlphaFoldDB" id="A0A6G1WT83"/>
<evidence type="ECO:0000313" key="9">
    <source>
        <dbReference type="EMBL" id="PLT99544.1"/>
    </source>
</evidence>
<feature type="binding site" evidence="7">
    <location>
        <position position="127"/>
    </location>
    <ligand>
        <name>5-amino-6-(D-ribitylamino)uracil</name>
        <dbReference type="ChEBI" id="CHEBI:15934"/>
    </ligand>
</feature>
<proteinExistence type="inferred from homology"/>
<evidence type="ECO:0000313" key="10">
    <source>
        <dbReference type="Proteomes" id="UP001190825"/>
    </source>
</evidence>
<evidence type="ECO:0000256" key="3">
    <source>
        <dbReference type="ARBA" id="ARBA00012664"/>
    </source>
</evidence>
<dbReference type="NCBIfam" id="NF009084">
    <property type="entry name" value="PRK12419.1"/>
    <property type="match status" value="1"/>
</dbReference>
<evidence type="ECO:0000256" key="2">
    <source>
        <dbReference type="ARBA" id="ARBA00007424"/>
    </source>
</evidence>
<dbReference type="Pfam" id="PF00885">
    <property type="entry name" value="DMRL_synthase"/>
    <property type="match status" value="1"/>
</dbReference>
<dbReference type="PANTHER" id="PTHR21058">
    <property type="entry name" value="6,7-DIMETHYL-8-RIBITYLLUMAZINE SYNTHASE DMRL SYNTHASE LUMAZINE SYNTHASE"/>
    <property type="match status" value="1"/>
</dbReference>
<dbReference type="Gene3D" id="3.40.50.960">
    <property type="entry name" value="Lumazine/riboflavin synthase"/>
    <property type="match status" value="1"/>
</dbReference>
<comment type="catalytic activity">
    <reaction evidence="6 7">
        <text>(2S)-2-hydroxy-3-oxobutyl phosphate + 5-amino-6-(D-ribitylamino)uracil = 6,7-dimethyl-8-(1-D-ribityl)lumazine + phosphate + 2 H2O + H(+)</text>
        <dbReference type="Rhea" id="RHEA:26152"/>
        <dbReference type="ChEBI" id="CHEBI:15377"/>
        <dbReference type="ChEBI" id="CHEBI:15378"/>
        <dbReference type="ChEBI" id="CHEBI:15934"/>
        <dbReference type="ChEBI" id="CHEBI:43474"/>
        <dbReference type="ChEBI" id="CHEBI:58201"/>
        <dbReference type="ChEBI" id="CHEBI:58830"/>
        <dbReference type="EC" id="2.5.1.78"/>
    </reaction>
</comment>
<feature type="binding site" evidence="7">
    <location>
        <position position="36"/>
    </location>
    <ligand>
        <name>5-amino-6-(D-ribitylamino)uracil</name>
        <dbReference type="ChEBI" id="CHEBI:15934"/>
    </ligand>
</feature>
<evidence type="ECO:0000256" key="1">
    <source>
        <dbReference type="ARBA" id="ARBA00004917"/>
    </source>
</evidence>
<reference evidence="8" key="1">
    <citation type="journal article" date="2013" name="Genome Biol.">
        <title>Comparative genomics of the core and accessory genomes of 48 Sinorhizobium strains comprising five genospecies.</title>
        <authorList>
            <person name="Sugawara M."/>
            <person name="Epstein B."/>
            <person name="Badgley B.D."/>
            <person name="Unno T."/>
            <person name="Xu L."/>
            <person name="Reese J."/>
            <person name="Gyaneshwar P."/>
            <person name="Denny R."/>
            <person name="Mudge J."/>
            <person name="Bharti A.K."/>
            <person name="Farmer A.D."/>
            <person name="May G.D."/>
            <person name="Woodward J.E."/>
            <person name="Medigue C."/>
            <person name="Vallenet D."/>
            <person name="Lajus A."/>
            <person name="Rouy Z."/>
            <person name="Martinez-Vaz B."/>
            <person name="Tiffin P."/>
            <person name="Young N.D."/>
            <person name="Sadowsky M.J."/>
        </authorList>
    </citation>
    <scope>NUCLEOTIDE SEQUENCE</scope>
    <source>
        <strain evidence="8">M1</strain>
    </source>
</reference>
<accession>A0A6G1WT83</accession>